<evidence type="ECO:0000313" key="2">
    <source>
        <dbReference type="EMBL" id="KAK4741405.1"/>
    </source>
</evidence>
<feature type="region of interest" description="Disordered" evidence="1">
    <location>
        <begin position="316"/>
        <end position="345"/>
    </location>
</feature>
<evidence type="ECO:0000256" key="1">
    <source>
        <dbReference type="SAM" id="MobiDB-lite"/>
    </source>
</evidence>
<sequence>MGIKRYFEFEDFQYDHKHLKSVGSDEAAQFPGKCSKPNISDGGNYLCLPKEDIENNFIYDIPYLDIEDFGASGASSLITHGSSEEDGDPEMVGHFEDVSSSLDGSPIRIVPIGPDHQALIPHWDGQVNYSGLDYENNDRGNEKKYLGTCIIPMPDENTPETSHEIVGVGRGECCCEDRGSMRCVRQHVTESWEDLRSNLDDEKFVLLGLVDSGEEVSCEWNVEEENLFNEVVYSNPASAGKNFWRHLSAAFPLLTKGELVSYYFNVFMLQKRAVQNRSSFLDIDSDDDEWHGNMHEVPMEVQKLPLLSFGSENQQSDLGRIDSEQDEDEDEGVHHIDDGDVYNDGNGMRYDHDSQLAFTVNSCTENVFWNGEEITGVFDDYFGLQDDSCTSFDDLPNLPENTHGSINDEAALHAQRRSGKSCKETNCLRWGDDTKCKESKEC</sequence>
<dbReference type="AlphaFoldDB" id="A0AAN7GF75"/>
<name>A0AAN7GF75_9MYRT</name>
<organism evidence="2 3">
    <name type="scientific">Trapa incisa</name>
    <dbReference type="NCBI Taxonomy" id="236973"/>
    <lineage>
        <taxon>Eukaryota</taxon>
        <taxon>Viridiplantae</taxon>
        <taxon>Streptophyta</taxon>
        <taxon>Embryophyta</taxon>
        <taxon>Tracheophyta</taxon>
        <taxon>Spermatophyta</taxon>
        <taxon>Magnoliopsida</taxon>
        <taxon>eudicotyledons</taxon>
        <taxon>Gunneridae</taxon>
        <taxon>Pentapetalae</taxon>
        <taxon>rosids</taxon>
        <taxon>malvids</taxon>
        <taxon>Myrtales</taxon>
        <taxon>Lythraceae</taxon>
        <taxon>Trapa</taxon>
    </lineage>
</organism>
<dbReference type="PANTHER" id="PTHR46872:SF5">
    <property type="entry name" value="MYB-LIKE DOMAIN-CONTAINING PROTEIN"/>
    <property type="match status" value="1"/>
</dbReference>
<evidence type="ECO:0000313" key="3">
    <source>
        <dbReference type="Proteomes" id="UP001345219"/>
    </source>
</evidence>
<dbReference type="PANTHER" id="PTHR46872">
    <property type="entry name" value="DNA BINDING PROTEIN"/>
    <property type="match status" value="1"/>
</dbReference>
<protein>
    <recommendedName>
        <fullName evidence="4">AT-rich interactive domain-containing protein 2</fullName>
    </recommendedName>
</protein>
<reference evidence="2 3" key="1">
    <citation type="journal article" date="2023" name="Hortic Res">
        <title>Pangenome of water caltrop reveals structural variations and asymmetric subgenome divergence after allopolyploidization.</title>
        <authorList>
            <person name="Zhang X."/>
            <person name="Chen Y."/>
            <person name="Wang L."/>
            <person name="Yuan Y."/>
            <person name="Fang M."/>
            <person name="Shi L."/>
            <person name="Lu R."/>
            <person name="Comes H.P."/>
            <person name="Ma Y."/>
            <person name="Chen Y."/>
            <person name="Huang G."/>
            <person name="Zhou Y."/>
            <person name="Zheng Z."/>
            <person name="Qiu Y."/>
        </authorList>
    </citation>
    <scope>NUCLEOTIDE SEQUENCE [LARGE SCALE GENOMIC DNA]</scope>
    <source>
        <tissue evidence="2">Roots</tissue>
    </source>
</reference>
<proteinExistence type="predicted"/>
<dbReference type="Proteomes" id="UP001345219">
    <property type="component" value="Chromosome 19"/>
</dbReference>
<evidence type="ECO:0008006" key="4">
    <source>
        <dbReference type="Google" id="ProtNLM"/>
    </source>
</evidence>
<dbReference type="EMBL" id="JAXIOK010000024">
    <property type="protein sequence ID" value="KAK4741405.1"/>
    <property type="molecule type" value="Genomic_DNA"/>
</dbReference>
<keyword evidence="3" id="KW-1185">Reference proteome</keyword>
<gene>
    <name evidence="2" type="ORF">SAY87_024993</name>
</gene>
<accession>A0AAN7GF75</accession>
<comment type="caution">
    <text evidence="2">The sequence shown here is derived from an EMBL/GenBank/DDBJ whole genome shotgun (WGS) entry which is preliminary data.</text>
</comment>